<name>A0A2K3KJ84_TRIPR</name>
<accession>A0A2K3KJ84</accession>
<dbReference type="EMBL" id="ASHM01192099">
    <property type="protein sequence ID" value="PNX66329.1"/>
    <property type="molecule type" value="Genomic_DNA"/>
</dbReference>
<sequence length="42" mass="4947">MLVFPNNWYQRSWFDSGGGSSAVKFRLEKIDVWLVENQVKDV</sequence>
<dbReference type="Proteomes" id="UP000236291">
    <property type="component" value="Unassembled WGS sequence"/>
</dbReference>
<reference evidence="1 2" key="2">
    <citation type="journal article" date="2017" name="Front. Plant Sci.">
        <title>Gene Classification and Mining of Molecular Markers Useful in Red Clover (Trifolium pratense) Breeding.</title>
        <authorList>
            <person name="Istvanek J."/>
            <person name="Dluhosova J."/>
            <person name="Dluhos P."/>
            <person name="Patkova L."/>
            <person name="Nedelnik J."/>
            <person name="Repkova J."/>
        </authorList>
    </citation>
    <scope>NUCLEOTIDE SEQUENCE [LARGE SCALE GENOMIC DNA]</scope>
    <source>
        <strain evidence="2">cv. Tatra</strain>
        <tissue evidence="1">Young leaves</tissue>
    </source>
</reference>
<protein>
    <submittedName>
        <fullName evidence="1">Uncharacterized protein</fullName>
    </submittedName>
</protein>
<evidence type="ECO:0000313" key="2">
    <source>
        <dbReference type="Proteomes" id="UP000236291"/>
    </source>
</evidence>
<proteinExistence type="predicted"/>
<evidence type="ECO:0000313" key="1">
    <source>
        <dbReference type="EMBL" id="PNX66329.1"/>
    </source>
</evidence>
<organism evidence="1 2">
    <name type="scientific">Trifolium pratense</name>
    <name type="common">Red clover</name>
    <dbReference type="NCBI Taxonomy" id="57577"/>
    <lineage>
        <taxon>Eukaryota</taxon>
        <taxon>Viridiplantae</taxon>
        <taxon>Streptophyta</taxon>
        <taxon>Embryophyta</taxon>
        <taxon>Tracheophyta</taxon>
        <taxon>Spermatophyta</taxon>
        <taxon>Magnoliopsida</taxon>
        <taxon>eudicotyledons</taxon>
        <taxon>Gunneridae</taxon>
        <taxon>Pentapetalae</taxon>
        <taxon>rosids</taxon>
        <taxon>fabids</taxon>
        <taxon>Fabales</taxon>
        <taxon>Fabaceae</taxon>
        <taxon>Papilionoideae</taxon>
        <taxon>50 kb inversion clade</taxon>
        <taxon>NPAAA clade</taxon>
        <taxon>Hologalegina</taxon>
        <taxon>IRL clade</taxon>
        <taxon>Trifolieae</taxon>
        <taxon>Trifolium</taxon>
    </lineage>
</organism>
<comment type="caution">
    <text evidence="1">The sequence shown here is derived from an EMBL/GenBank/DDBJ whole genome shotgun (WGS) entry which is preliminary data.</text>
</comment>
<feature type="non-terminal residue" evidence="1">
    <location>
        <position position="42"/>
    </location>
</feature>
<dbReference type="AlphaFoldDB" id="A0A2K3KJ84"/>
<reference evidence="1 2" key="1">
    <citation type="journal article" date="2014" name="Am. J. Bot.">
        <title>Genome assembly and annotation for red clover (Trifolium pratense; Fabaceae).</title>
        <authorList>
            <person name="Istvanek J."/>
            <person name="Jaros M."/>
            <person name="Krenek A."/>
            <person name="Repkova J."/>
        </authorList>
    </citation>
    <scope>NUCLEOTIDE SEQUENCE [LARGE SCALE GENOMIC DNA]</scope>
    <source>
        <strain evidence="2">cv. Tatra</strain>
        <tissue evidence="1">Young leaves</tissue>
    </source>
</reference>
<gene>
    <name evidence="1" type="ORF">L195_g063010</name>
</gene>